<gene>
    <name evidence="1" type="ORF">PIB30_052943</name>
</gene>
<proteinExistence type="predicted"/>
<comment type="caution">
    <text evidence="1">The sequence shown here is derived from an EMBL/GenBank/DDBJ whole genome shotgun (WGS) entry which is preliminary data.</text>
</comment>
<name>A0ABU6YH64_9FABA</name>
<accession>A0ABU6YH64</accession>
<reference evidence="1 2" key="1">
    <citation type="journal article" date="2023" name="Plants (Basel)">
        <title>Bridging the Gap: Combining Genomics and Transcriptomics Approaches to Understand Stylosanthes scabra, an Orphan Legume from the Brazilian Caatinga.</title>
        <authorList>
            <person name="Ferreira-Neto J.R.C."/>
            <person name="da Silva M.D."/>
            <person name="Binneck E."/>
            <person name="de Melo N.F."/>
            <person name="da Silva R.H."/>
            <person name="de Melo A.L.T.M."/>
            <person name="Pandolfi V."/>
            <person name="Bustamante F.O."/>
            <person name="Brasileiro-Vidal A.C."/>
            <person name="Benko-Iseppon A.M."/>
        </authorList>
    </citation>
    <scope>NUCLEOTIDE SEQUENCE [LARGE SCALE GENOMIC DNA]</scope>
    <source>
        <tissue evidence="1">Leaves</tissue>
    </source>
</reference>
<keyword evidence="2" id="KW-1185">Reference proteome</keyword>
<organism evidence="1 2">
    <name type="scientific">Stylosanthes scabra</name>
    <dbReference type="NCBI Taxonomy" id="79078"/>
    <lineage>
        <taxon>Eukaryota</taxon>
        <taxon>Viridiplantae</taxon>
        <taxon>Streptophyta</taxon>
        <taxon>Embryophyta</taxon>
        <taxon>Tracheophyta</taxon>
        <taxon>Spermatophyta</taxon>
        <taxon>Magnoliopsida</taxon>
        <taxon>eudicotyledons</taxon>
        <taxon>Gunneridae</taxon>
        <taxon>Pentapetalae</taxon>
        <taxon>rosids</taxon>
        <taxon>fabids</taxon>
        <taxon>Fabales</taxon>
        <taxon>Fabaceae</taxon>
        <taxon>Papilionoideae</taxon>
        <taxon>50 kb inversion clade</taxon>
        <taxon>dalbergioids sensu lato</taxon>
        <taxon>Dalbergieae</taxon>
        <taxon>Pterocarpus clade</taxon>
        <taxon>Stylosanthes</taxon>
    </lineage>
</organism>
<sequence>MAASAAQSVRIDNSSSVDEEAIIVLETSDIRGGLERRSKSLMGRLMADRSFSVGTIEVALHSIWRQPNGFKVIDHGGNKFQSFFEEEKYLIRIERGSRKGRQYCEGIGLDVRNCSMQIDDSLKGELQDEKWGEWLRSDQGGRREIAWKENINPNVHHQESSIQNNHGKPIPVNLIKSLANLSMQSHNTLQDRGEEEVTSKAVVTTKDNAMDHGSAQQPIPAMLKDGIQENFVFASKENSLTNTKRITLKQQARRRYVHVAGVKRGM</sequence>
<dbReference type="EMBL" id="JASCZI010242044">
    <property type="protein sequence ID" value="MED6209251.1"/>
    <property type="molecule type" value="Genomic_DNA"/>
</dbReference>
<evidence type="ECO:0000313" key="1">
    <source>
        <dbReference type="EMBL" id="MED6209251.1"/>
    </source>
</evidence>
<protein>
    <recommendedName>
        <fullName evidence="3">DUF4283 domain-containing protein</fullName>
    </recommendedName>
</protein>
<dbReference type="Proteomes" id="UP001341840">
    <property type="component" value="Unassembled WGS sequence"/>
</dbReference>
<evidence type="ECO:0000313" key="2">
    <source>
        <dbReference type="Proteomes" id="UP001341840"/>
    </source>
</evidence>
<evidence type="ECO:0008006" key="3">
    <source>
        <dbReference type="Google" id="ProtNLM"/>
    </source>
</evidence>